<keyword evidence="3" id="KW-0732">Signal</keyword>
<dbReference type="InParanoid" id="A0A0G4GWL3"/>
<evidence type="ECO:0008006" key="6">
    <source>
        <dbReference type="Google" id="ProtNLM"/>
    </source>
</evidence>
<reference evidence="4 5" key="1">
    <citation type="submission" date="2014-11" db="EMBL/GenBank/DDBJ databases">
        <authorList>
            <person name="Zhu J."/>
            <person name="Qi W."/>
            <person name="Song R."/>
        </authorList>
    </citation>
    <scope>NUCLEOTIDE SEQUENCE [LARGE SCALE GENOMIC DNA]</scope>
</reference>
<accession>A0A0G4GWL3</accession>
<dbReference type="InterPro" id="IPR021516">
    <property type="entry name" value="DUF3179"/>
</dbReference>
<dbReference type="Pfam" id="PF11376">
    <property type="entry name" value="DUF3179"/>
    <property type="match status" value="1"/>
</dbReference>
<feature type="signal peptide" evidence="3">
    <location>
        <begin position="1"/>
        <end position="22"/>
    </location>
</feature>
<keyword evidence="2" id="KW-0812">Transmembrane</keyword>
<dbReference type="EMBL" id="CDMY01000850">
    <property type="protein sequence ID" value="CEM35327.1"/>
    <property type="molecule type" value="Genomic_DNA"/>
</dbReference>
<evidence type="ECO:0000256" key="1">
    <source>
        <dbReference type="SAM" id="MobiDB-lite"/>
    </source>
</evidence>
<keyword evidence="2" id="KW-0472">Membrane</keyword>
<feature type="transmembrane region" description="Helical" evidence="2">
    <location>
        <begin position="471"/>
        <end position="492"/>
    </location>
</feature>
<protein>
    <recommendedName>
        <fullName evidence="6">DUF3179 domain-containing protein</fullName>
    </recommendedName>
</protein>
<evidence type="ECO:0000313" key="4">
    <source>
        <dbReference type="EMBL" id="CEM35327.1"/>
    </source>
</evidence>
<name>A0A0G4GWL3_VITBC</name>
<sequence>MTRSFPVALALPLLLLCSPLEAQISSGGCQIDLQGIVRGGPRKDGIPSIDSPEFSPAGEAAVSDDDWVLGMTVDGEPKAYPLRILNWHEIVNDRSSNGTRFAVTYCPLVATGVAFALEAVDGNEMGVSGRLFQNNLIMYDRSSAESSWVQMMACAVEGPKQGTKLTMLPITEVRWRVWRLLHPHTQVLSFDTGVSRDYTRNPYGSYDTNSVIMFPTTYDPSSGSPYDLHPAKSRALHLRVGDVWFLFPLDVLAEEGVVNAKLADVDIVVIHQEEFRLTRALLSGGKLFELNDADVDDKGFLLIKDTQSDTVYDVNGVAVSGRDEGAALEAYPGYTGYWFAGTAMFPSIKVIESVDSIRRLRRSLHQRAANNTTPSSTSKELLTEGSEAANATLPYAAPYALANDAEWTSPAPQAEDEMVGGADAADQPRRRRRKRQRKSRSVAYVSWTPSESRGIKAYESEHVYRSPWRPWMSLFVALGVTIGAAVCCWISVRSKSVGHLCLVLCFHALVAGLAYCAYDKLKRGQQDWKVAMDALLVSGALSIAYLLAYEAWRFHRRTYRRKFDDPATMVEIKA</sequence>
<feature type="region of interest" description="Disordered" evidence="1">
    <location>
        <begin position="365"/>
        <end position="384"/>
    </location>
</feature>
<dbReference type="Proteomes" id="UP000041254">
    <property type="component" value="Unassembled WGS sequence"/>
</dbReference>
<feature type="transmembrane region" description="Helical" evidence="2">
    <location>
        <begin position="530"/>
        <end position="552"/>
    </location>
</feature>
<gene>
    <name evidence="4" type="ORF">Vbra_18913</name>
</gene>
<feature type="compositionally biased region" description="Polar residues" evidence="1">
    <location>
        <begin position="368"/>
        <end position="380"/>
    </location>
</feature>
<feature type="chain" id="PRO_5005190618" description="DUF3179 domain-containing protein" evidence="3">
    <location>
        <begin position="23"/>
        <end position="574"/>
    </location>
</feature>
<feature type="region of interest" description="Disordered" evidence="1">
    <location>
        <begin position="410"/>
        <end position="437"/>
    </location>
</feature>
<keyword evidence="5" id="KW-1185">Reference proteome</keyword>
<evidence type="ECO:0000256" key="3">
    <source>
        <dbReference type="SAM" id="SignalP"/>
    </source>
</evidence>
<proteinExistence type="predicted"/>
<feature type="transmembrane region" description="Helical" evidence="2">
    <location>
        <begin position="499"/>
        <end position="518"/>
    </location>
</feature>
<dbReference type="OrthoDB" id="10606273at2759"/>
<dbReference type="VEuPathDB" id="CryptoDB:Vbra_18913"/>
<evidence type="ECO:0000313" key="5">
    <source>
        <dbReference type="Proteomes" id="UP000041254"/>
    </source>
</evidence>
<keyword evidence="2" id="KW-1133">Transmembrane helix</keyword>
<organism evidence="4 5">
    <name type="scientific">Vitrella brassicaformis (strain CCMP3155)</name>
    <dbReference type="NCBI Taxonomy" id="1169540"/>
    <lineage>
        <taxon>Eukaryota</taxon>
        <taxon>Sar</taxon>
        <taxon>Alveolata</taxon>
        <taxon>Colpodellida</taxon>
        <taxon>Vitrellaceae</taxon>
        <taxon>Vitrella</taxon>
    </lineage>
</organism>
<dbReference type="AlphaFoldDB" id="A0A0G4GWL3"/>
<evidence type="ECO:0000256" key="2">
    <source>
        <dbReference type="SAM" id="Phobius"/>
    </source>
</evidence>